<dbReference type="AlphaFoldDB" id="A0A392RYH6"/>
<organism evidence="2 3">
    <name type="scientific">Trifolium medium</name>
    <dbReference type="NCBI Taxonomy" id="97028"/>
    <lineage>
        <taxon>Eukaryota</taxon>
        <taxon>Viridiplantae</taxon>
        <taxon>Streptophyta</taxon>
        <taxon>Embryophyta</taxon>
        <taxon>Tracheophyta</taxon>
        <taxon>Spermatophyta</taxon>
        <taxon>Magnoliopsida</taxon>
        <taxon>eudicotyledons</taxon>
        <taxon>Gunneridae</taxon>
        <taxon>Pentapetalae</taxon>
        <taxon>rosids</taxon>
        <taxon>fabids</taxon>
        <taxon>Fabales</taxon>
        <taxon>Fabaceae</taxon>
        <taxon>Papilionoideae</taxon>
        <taxon>50 kb inversion clade</taxon>
        <taxon>NPAAA clade</taxon>
        <taxon>Hologalegina</taxon>
        <taxon>IRL clade</taxon>
        <taxon>Trifolieae</taxon>
        <taxon>Trifolium</taxon>
    </lineage>
</organism>
<sequence>ELAGPEKAKSMQRFPGSSERKRASKEFLASVRKSERKRAEHR</sequence>
<dbReference type="Proteomes" id="UP000265520">
    <property type="component" value="Unassembled WGS sequence"/>
</dbReference>
<dbReference type="EMBL" id="LXQA010288298">
    <property type="protein sequence ID" value="MCI41134.1"/>
    <property type="molecule type" value="Genomic_DNA"/>
</dbReference>
<accession>A0A392RYH6</accession>
<protein>
    <submittedName>
        <fullName evidence="2">Uncharacterized protein</fullName>
    </submittedName>
</protein>
<evidence type="ECO:0000313" key="2">
    <source>
        <dbReference type="EMBL" id="MCI41134.1"/>
    </source>
</evidence>
<proteinExistence type="predicted"/>
<name>A0A392RYH6_9FABA</name>
<feature type="non-terminal residue" evidence="2">
    <location>
        <position position="1"/>
    </location>
</feature>
<keyword evidence="3" id="KW-1185">Reference proteome</keyword>
<evidence type="ECO:0000313" key="3">
    <source>
        <dbReference type="Proteomes" id="UP000265520"/>
    </source>
</evidence>
<evidence type="ECO:0000256" key="1">
    <source>
        <dbReference type="SAM" id="MobiDB-lite"/>
    </source>
</evidence>
<reference evidence="2 3" key="1">
    <citation type="journal article" date="2018" name="Front. Plant Sci.">
        <title>Red Clover (Trifolium pratense) and Zigzag Clover (T. medium) - A Picture of Genomic Similarities and Differences.</title>
        <authorList>
            <person name="Dluhosova J."/>
            <person name="Istvanek J."/>
            <person name="Nedelnik J."/>
            <person name="Repkova J."/>
        </authorList>
    </citation>
    <scope>NUCLEOTIDE SEQUENCE [LARGE SCALE GENOMIC DNA]</scope>
    <source>
        <strain evidence="3">cv. 10/8</strain>
        <tissue evidence="2">Leaf</tissue>
    </source>
</reference>
<comment type="caution">
    <text evidence="2">The sequence shown here is derived from an EMBL/GenBank/DDBJ whole genome shotgun (WGS) entry which is preliminary data.</text>
</comment>
<feature type="region of interest" description="Disordered" evidence="1">
    <location>
        <begin position="1"/>
        <end position="42"/>
    </location>
</feature>